<feature type="signal peptide" evidence="1">
    <location>
        <begin position="1"/>
        <end position="17"/>
    </location>
</feature>
<protein>
    <submittedName>
        <fullName evidence="2">Uncharacterized protein</fullName>
    </submittedName>
</protein>
<dbReference type="AlphaFoldDB" id="A0A6U5DDC0"/>
<reference evidence="2" key="1">
    <citation type="submission" date="2021-01" db="EMBL/GenBank/DDBJ databases">
        <authorList>
            <person name="Corre E."/>
            <person name="Pelletier E."/>
            <person name="Niang G."/>
            <person name="Scheremetjew M."/>
            <person name="Finn R."/>
            <person name="Kale V."/>
            <person name="Holt S."/>
            <person name="Cochrane G."/>
            <person name="Meng A."/>
            <person name="Brown T."/>
            <person name="Cohen L."/>
        </authorList>
    </citation>
    <scope>NUCLEOTIDE SEQUENCE</scope>
    <source>
        <strain evidence="2">308</strain>
    </source>
</reference>
<keyword evidence="1" id="KW-0732">Signal</keyword>
<sequence>MFKSLVLAAALLSSASANIKASSRLGRSLLSSARRLEDADEVDYSYVADYSIKFQGCHHVTQWNADVDEDNDVRLQTVRLARFRLCESNSCSDDKTAGCSSGYGDYIIDLDTFVQSYLQDKQQTQEYNCQAAQENSGCDGDDVDDEDTCMYNYYSAQGLDYCNQDEDDGQFDAQNYEQCAEAEFQNDDDGNRKRKLDEAEEVQYFIGAYCADQGGEVRLGLFF</sequence>
<evidence type="ECO:0000313" key="2">
    <source>
        <dbReference type="EMBL" id="CAD8873852.1"/>
    </source>
</evidence>
<dbReference type="EMBL" id="HBFR01001637">
    <property type="protein sequence ID" value="CAD8873858.1"/>
    <property type="molecule type" value="Transcribed_RNA"/>
</dbReference>
<dbReference type="EMBL" id="HBFR01001626">
    <property type="protein sequence ID" value="CAD8873852.1"/>
    <property type="molecule type" value="Transcribed_RNA"/>
</dbReference>
<gene>
    <name evidence="2" type="ORF">CHYS00102_LOCUS1013</name>
    <name evidence="3" type="ORF">CHYS00102_LOCUS1019</name>
</gene>
<organism evidence="2">
    <name type="scientific">Corethron hystrix</name>
    <dbReference type="NCBI Taxonomy" id="216773"/>
    <lineage>
        <taxon>Eukaryota</taxon>
        <taxon>Sar</taxon>
        <taxon>Stramenopiles</taxon>
        <taxon>Ochrophyta</taxon>
        <taxon>Bacillariophyta</taxon>
        <taxon>Coscinodiscophyceae</taxon>
        <taxon>Corethrophycidae</taxon>
        <taxon>Corethrales</taxon>
        <taxon>Corethraceae</taxon>
        <taxon>Corethron</taxon>
    </lineage>
</organism>
<name>A0A6U5DDC0_9STRA</name>
<evidence type="ECO:0000256" key="1">
    <source>
        <dbReference type="SAM" id="SignalP"/>
    </source>
</evidence>
<evidence type="ECO:0000313" key="3">
    <source>
        <dbReference type="EMBL" id="CAD8873858.1"/>
    </source>
</evidence>
<feature type="chain" id="PRO_5036192140" evidence="1">
    <location>
        <begin position="18"/>
        <end position="223"/>
    </location>
</feature>
<proteinExistence type="predicted"/>
<accession>A0A6U5DDC0</accession>